<evidence type="ECO:0000313" key="1">
    <source>
        <dbReference type="EMBL" id="EMF81972.1"/>
    </source>
</evidence>
<organism evidence="1 2">
    <name type="scientific">Leptospira weilii serovar Topaz str. LT2116</name>
    <dbReference type="NCBI Taxonomy" id="1088540"/>
    <lineage>
        <taxon>Bacteria</taxon>
        <taxon>Pseudomonadati</taxon>
        <taxon>Spirochaetota</taxon>
        <taxon>Spirochaetia</taxon>
        <taxon>Leptospirales</taxon>
        <taxon>Leptospiraceae</taxon>
        <taxon>Leptospira</taxon>
    </lineage>
</organism>
<dbReference type="Proteomes" id="UP000011770">
    <property type="component" value="Unassembled WGS sequence"/>
</dbReference>
<reference evidence="1 2" key="1">
    <citation type="submission" date="2013-01" db="EMBL/GenBank/DDBJ databases">
        <authorList>
            <person name="Harkins D.M."/>
            <person name="Durkin A.S."/>
            <person name="Brinkac L.M."/>
            <person name="Haft D.H."/>
            <person name="Selengut J.D."/>
            <person name="Sanka R."/>
            <person name="DePew J."/>
            <person name="Purushe J."/>
            <person name="Tulsiani S.M."/>
            <person name="Graham G.C."/>
            <person name="Burns M.-A."/>
            <person name="Dohnt M.F."/>
            <person name="Smythe L.D."/>
            <person name="McKay D.B."/>
            <person name="Craig S.B."/>
            <person name="Vinetz J.M."/>
            <person name="Sutton G.G."/>
            <person name="Nierman W.C."/>
            <person name="Fouts D.E."/>
        </authorList>
    </citation>
    <scope>NUCLEOTIDE SEQUENCE [LARGE SCALE GENOMIC DNA]</scope>
    <source>
        <strain evidence="1 2">LT2116</strain>
    </source>
</reference>
<dbReference type="EMBL" id="AHOR02000029">
    <property type="protein sequence ID" value="EMF81972.1"/>
    <property type="molecule type" value="Genomic_DNA"/>
</dbReference>
<accession>M3FNN4</accession>
<comment type="caution">
    <text evidence="1">The sequence shown here is derived from an EMBL/GenBank/DDBJ whole genome shotgun (WGS) entry which is preliminary data.</text>
</comment>
<protein>
    <submittedName>
        <fullName evidence="1">Uncharacterized protein</fullName>
    </submittedName>
</protein>
<evidence type="ECO:0000313" key="2">
    <source>
        <dbReference type="Proteomes" id="UP000011770"/>
    </source>
</evidence>
<proteinExistence type="predicted"/>
<gene>
    <name evidence="1" type="ORF">LEP1GSC188_0964</name>
</gene>
<sequence>MSQNFDGNIIVNFLQNEGIPTDYFLLIIYRLSNRLCYC</sequence>
<name>M3FNN4_9LEPT</name>
<dbReference type="AlphaFoldDB" id="M3FNN4"/>